<name>A0AAN4QCL6_PSESF</name>
<evidence type="ECO:0000313" key="1">
    <source>
        <dbReference type="EMBL" id="GBH21552.1"/>
    </source>
</evidence>
<gene>
    <name evidence="1" type="ORF">KPSA3_07600</name>
</gene>
<sequence length="101" mass="11351">MLFTLLALTRQCDLASGQPFCIIQRLLLFSNERFNRTGGHHLHQLIQLLLYQPFIRVHDFAAIAVVYPHLESARRGKCPVGPIAPFTLRLSSQLLGRGDVG</sequence>
<dbReference type="AlphaFoldDB" id="A0AAN4QCL6"/>
<accession>A0AAN4QCL6</accession>
<proteinExistence type="predicted"/>
<dbReference type="Proteomes" id="UP000248291">
    <property type="component" value="Unassembled WGS sequence"/>
</dbReference>
<comment type="caution">
    <text evidence="1">The sequence shown here is derived from an EMBL/GenBank/DDBJ whole genome shotgun (WGS) entry which is preliminary data.</text>
</comment>
<dbReference type="EMBL" id="BGKA01000300">
    <property type="protein sequence ID" value="GBH21552.1"/>
    <property type="molecule type" value="Genomic_DNA"/>
</dbReference>
<organism evidence="1 2">
    <name type="scientific">Pseudomonas syringae pv. actinidiae</name>
    <dbReference type="NCBI Taxonomy" id="103796"/>
    <lineage>
        <taxon>Bacteria</taxon>
        <taxon>Pseudomonadati</taxon>
        <taxon>Pseudomonadota</taxon>
        <taxon>Gammaproteobacteria</taxon>
        <taxon>Pseudomonadales</taxon>
        <taxon>Pseudomonadaceae</taxon>
        <taxon>Pseudomonas</taxon>
        <taxon>Pseudomonas syringae</taxon>
    </lineage>
</organism>
<protein>
    <submittedName>
        <fullName evidence="1">Uncharacterized membrane protein YccC</fullName>
    </submittedName>
</protein>
<evidence type="ECO:0000313" key="2">
    <source>
        <dbReference type="Proteomes" id="UP000248291"/>
    </source>
</evidence>
<reference evidence="1 2" key="1">
    <citation type="submission" date="2018-04" db="EMBL/GenBank/DDBJ databases">
        <title>Draft genome sequence of Pseudomonas syringae pv. actinidiae biovar 3 strains isolated from kiwifruit in Kagawa prefecture.</title>
        <authorList>
            <person name="Tabuchi M."/>
            <person name="Saito M."/>
            <person name="Fujiwara S."/>
            <person name="Sasa N."/>
            <person name="Akimitsu K."/>
            <person name="Gomi K."/>
            <person name="Konishi-Sugita S."/>
            <person name="Hamano K."/>
            <person name="Kataoka I."/>
        </authorList>
    </citation>
    <scope>NUCLEOTIDE SEQUENCE [LARGE SCALE GENOMIC DNA]</scope>
    <source>
        <strain evidence="1 2">MAFF212211</strain>
    </source>
</reference>